<comment type="caution">
    <text evidence="1">The sequence shown here is derived from an EMBL/GenBank/DDBJ whole genome shotgun (WGS) entry which is preliminary data.</text>
</comment>
<evidence type="ECO:0000313" key="2">
    <source>
        <dbReference type="Proteomes" id="UP001044222"/>
    </source>
</evidence>
<protein>
    <submittedName>
        <fullName evidence="1">Uncharacterized protein</fullName>
    </submittedName>
</protein>
<reference evidence="1" key="1">
    <citation type="submission" date="2021-01" db="EMBL/GenBank/DDBJ databases">
        <title>A chromosome-scale assembly of European eel, Anguilla anguilla.</title>
        <authorList>
            <person name="Henkel C."/>
            <person name="Jong-Raadsen S.A."/>
            <person name="Dufour S."/>
            <person name="Weltzien F.-A."/>
            <person name="Palstra A.P."/>
            <person name="Pelster B."/>
            <person name="Spaink H.P."/>
            <person name="Van Den Thillart G.E."/>
            <person name="Jansen H."/>
            <person name="Zahm M."/>
            <person name="Klopp C."/>
            <person name="Cedric C."/>
            <person name="Louis A."/>
            <person name="Berthelot C."/>
            <person name="Parey E."/>
            <person name="Roest Crollius H."/>
            <person name="Montfort J."/>
            <person name="Robinson-Rechavi M."/>
            <person name="Bucao C."/>
            <person name="Bouchez O."/>
            <person name="Gislard M."/>
            <person name="Lluch J."/>
            <person name="Milhes M."/>
            <person name="Lampietro C."/>
            <person name="Lopez Roques C."/>
            <person name="Donnadieu C."/>
            <person name="Braasch I."/>
            <person name="Desvignes T."/>
            <person name="Postlethwait J."/>
            <person name="Bobe J."/>
            <person name="Guiguen Y."/>
            <person name="Dirks R."/>
        </authorList>
    </citation>
    <scope>NUCLEOTIDE SEQUENCE</scope>
    <source>
        <strain evidence="1">Tag_6206</strain>
        <tissue evidence="1">Liver</tissue>
    </source>
</reference>
<sequence>MNEGRREQTRMKKKDLERTCPSGAIPADVESLFLFLSWDGGARLCCCLAPVTSTTSPFNPRLSRKSQRCTRQTLAPQMASQLQAQEHIWSKTPQ</sequence>
<dbReference type="Proteomes" id="UP001044222">
    <property type="component" value="Chromosome 6"/>
</dbReference>
<organism evidence="1 2">
    <name type="scientific">Anguilla anguilla</name>
    <name type="common">European freshwater eel</name>
    <name type="synonym">Muraena anguilla</name>
    <dbReference type="NCBI Taxonomy" id="7936"/>
    <lineage>
        <taxon>Eukaryota</taxon>
        <taxon>Metazoa</taxon>
        <taxon>Chordata</taxon>
        <taxon>Craniata</taxon>
        <taxon>Vertebrata</taxon>
        <taxon>Euteleostomi</taxon>
        <taxon>Actinopterygii</taxon>
        <taxon>Neopterygii</taxon>
        <taxon>Teleostei</taxon>
        <taxon>Anguilliformes</taxon>
        <taxon>Anguillidae</taxon>
        <taxon>Anguilla</taxon>
    </lineage>
</organism>
<keyword evidence="2" id="KW-1185">Reference proteome</keyword>
<name>A0A9D3RXR2_ANGAN</name>
<accession>A0A9D3RXR2</accession>
<gene>
    <name evidence="1" type="ORF">ANANG_G00122690</name>
</gene>
<evidence type="ECO:0000313" key="1">
    <source>
        <dbReference type="EMBL" id="KAG5847123.1"/>
    </source>
</evidence>
<feature type="non-terminal residue" evidence="1">
    <location>
        <position position="1"/>
    </location>
</feature>
<dbReference type="EMBL" id="JAFIRN010000006">
    <property type="protein sequence ID" value="KAG5847123.1"/>
    <property type="molecule type" value="Genomic_DNA"/>
</dbReference>
<dbReference type="AlphaFoldDB" id="A0A9D3RXR2"/>
<proteinExistence type="predicted"/>